<accession>A0ABW5K4G6</accession>
<gene>
    <name evidence="2" type="ORF">ACFSSB_15475</name>
</gene>
<keyword evidence="3" id="KW-1185">Reference proteome</keyword>
<dbReference type="InterPro" id="IPR046732">
    <property type="entry name" value="DUF6624"/>
</dbReference>
<dbReference type="RefSeq" id="WP_379905934.1">
    <property type="nucleotide sequence ID" value="NZ_JBHULM010000029.1"/>
</dbReference>
<organism evidence="2 3">
    <name type="scientific">Lacinutrix gracilariae</name>
    <dbReference type="NCBI Taxonomy" id="1747198"/>
    <lineage>
        <taxon>Bacteria</taxon>
        <taxon>Pseudomonadati</taxon>
        <taxon>Bacteroidota</taxon>
        <taxon>Flavobacteriia</taxon>
        <taxon>Flavobacteriales</taxon>
        <taxon>Flavobacteriaceae</taxon>
        <taxon>Lacinutrix</taxon>
    </lineage>
</organism>
<comment type="caution">
    <text evidence="2">The sequence shown here is derived from an EMBL/GenBank/DDBJ whole genome shotgun (WGS) entry which is preliminary data.</text>
</comment>
<dbReference type="Proteomes" id="UP001597467">
    <property type="component" value="Unassembled WGS sequence"/>
</dbReference>
<feature type="signal peptide" evidence="1">
    <location>
        <begin position="1"/>
        <end position="20"/>
    </location>
</feature>
<feature type="chain" id="PRO_5045694325" evidence="1">
    <location>
        <begin position="21"/>
        <end position="327"/>
    </location>
</feature>
<evidence type="ECO:0000313" key="2">
    <source>
        <dbReference type="EMBL" id="MFD2543731.1"/>
    </source>
</evidence>
<reference evidence="3" key="1">
    <citation type="journal article" date="2019" name="Int. J. Syst. Evol. Microbiol.">
        <title>The Global Catalogue of Microorganisms (GCM) 10K type strain sequencing project: providing services to taxonomists for standard genome sequencing and annotation.</title>
        <authorList>
            <consortium name="The Broad Institute Genomics Platform"/>
            <consortium name="The Broad Institute Genome Sequencing Center for Infectious Disease"/>
            <person name="Wu L."/>
            <person name="Ma J."/>
        </authorList>
    </citation>
    <scope>NUCLEOTIDE SEQUENCE [LARGE SCALE GENOMIC DNA]</scope>
    <source>
        <strain evidence="3">KCTC 42808</strain>
    </source>
</reference>
<sequence>MKRIILTAVIGLLVSNFAFGQKDMTKYKAFIKTADSLYNTKDYKKSAIAYQNAFDSNAGKAYPGDRYNAACTFALAGDSEKAFYHLIYSAEHPRIKYKNYNNITTDSDLNSLHKDEQWEKLVKLVKANKDEAEKDLDKPLVAILDTIYREDQTYRRQIGKIEKKYGRESDEMKKHWELINEKDSINLIKIVKILDERGWLGANVIGNSGNSTLFLVIQHSPLEVQEKYLPMMREAVKIGNANSSSLALLEDRVSLRKGGKQIYGSQVGRDKETGEYYVLPLENPEKVNERRTQVGLGPIEDYISNWGMTWDVEKHIERTDKKEKEKE</sequence>
<dbReference type="Pfam" id="PF20329">
    <property type="entry name" value="DUF6624"/>
    <property type="match status" value="1"/>
</dbReference>
<protein>
    <submittedName>
        <fullName evidence="2">DUF6624 domain-containing protein</fullName>
    </submittedName>
</protein>
<proteinExistence type="predicted"/>
<evidence type="ECO:0000256" key="1">
    <source>
        <dbReference type="SAM" id="SignalP"/>
    </source>
</evidence>
<evidence type="ECO:0000313" key="3">
    <source>
        <dbReference type="Proteomes" id="UP001597467"/>
    </source>
</evidence>
<name>A0ABW5K4G6_9FLAO</name>
<keyword evidence="1" id="KW-0732">Signal</keyword>
<dbReference type="NCBIfam" id="NF047558">
    <property type="entry name" value="TPR_END_plus"/>
    <property type="match status" value="1"/>
</dbReference>
<dbReference type="EMBL" id="JBHULM010000029">
    <property type="protein sequence ID" value="MFD2543731.1"/>
    <property type="molecule type" value="Genomic_DNA"/>
</dbReference>